<sequence length="455" mass="51063">MGVKKLHSVFMRYVLLLALAVLLVIGVNVAVYLFGVETGAVVPLNRISAAIESSKDMLQSTRQILPSDIPLLCDYALFTADGQRLSGSIEPEDNSFLWKICMENGQTGDPPYLYSVINRELHGEILILRYRTAAQFSNPSLRSIFPLADLVLIAVIFLEILFILVAVSFMFGKYLSKRIDKLLAAVQKIEQQDLDFEIEKSKLFEIDRALDALDHMKLALKRSLMKQWQADKARQDQLSALAHDLKTPLTIIRGNAELLLDAPLSAEQKECADYIESSSLQMQSYVQTLIEVTKSTDSEPLCIRQVFVDRFLQELKNQIDGLCMMNHITLHWDCGRHPRSITANHDLLMRALVNVLSNAVEHTPRGETVRLETKEENENLVFVITDSGNGFTRQALKHATEQFFMDDGSRSTQSHYGIGLYVAACIVQKHHGQLILENSELTGGAMVTIQIPCVS</sequence>
<dbReference type="SUPFAM" id="SSF55874">
    <property type="entry name" value="ATPase domain of HSP90 chaperone/DNA topoisomerase II/histidine kinase"/>
    <property type="match status" value="1"/>
</dbReference>
<keyword evidence="15" id="KW-1185">Reference proteome</keyword>
<evidence type="ECO:0000313" key="14">
    <source>
        <dbReference type="EMBL" id="MBU9738094.1"/>
    </source>
</evidence>
<evidence type="ECO:0000256" key="7">
    <source>
        <dbReference type="ARBA" id="ARBA00022777"/>
    </source>
</evidence>
<evidence type="ECO:0000256" key="4">
    <source>
        <dbReference type="ARBA" id="ARBA00022553"/>
    </source>
</evidence>
<keyword evidence="7 14" id="KW-0418">Kinase</keyword>
<keyword evidence="6 11" id="KW-0812">Transmembrane</keyword>
<evidence type="ECO:0000256" key="1">
    <source>
        <dbReference type="ARBA" id="ARBA00000085"/>
    </source>
</evidence>
<dbReference type="PANTHER" id="PTHR45528:SF8">
    <property type="entry name" value="HISTIDINE KINASE"/>
    <property type="match status" value="1"/>
</dbReference>
<evidence type="ECO:0000256" key="2">
    <source>
        <dbReference type="ARBA" id="ARBA00004141"/>
    </source>
</evidence>
<dbReference type="PRINTS" id="PR00344">
    <property type="entry name" value="BCTRLSENSOR"/>
</dbReference>
<keyword evidence="9" id="KW-0902">Two-component regulatory system</keyword>
<evidence type="ECO:0000313" key="15">
    <source>
        <dbReference type="Proteomes" id="UP000712157"/>
    </source>
</evidence>
<dbReference type="Pfam" id="PF00512">
    <property type="entry name" value="HisKA"/>
    <property type="match status" value="1"/>
</dbReference>
<dbReference type="Gene3D" id="1.10.287.130">
    <property type="match status" value="1"/>
</dbReference>
<dbReference type="InterPro" id="IPR003661">
    <property type="entry name" value="HisK_dim/P_dom"/>
</dbReference>
<evidence type="ECO:0000256" key="3">
    <source>
        <dbReference type="ARBA" id="ARBA00012438"/>
    </source>
</evidence>
<dbReference type="GO" id="GO:0000155">
    <property type="term" value="F:phosphorelay sensor kinase activity"/>
    <property type="evidence" value="ECO:0007669"/>
    <property type="project" value="InterPro"/>
</dbReference>
<dbReference type="CDD" id="cd00082">
    <property type="entry name" value="HisKA"/>
    <property type="match status" value="1"/>
</dbReference>
<dbReference type="Gene3D" id="3.30.565.10">
    <property type="entry name" value="Histidine kinase-like ATPase, C-terminal domain"/>
    <property type="match status" value="1"/>
</dbReference>
<dbReference type="SUPFAM" id="SSF47384">
    <property type="entry name" value="Homodimeric domain of signal transducing histidine kinase"/>
    <property type="match status" value="1"/>
</dbReference>
<reference evidence="14" key="1">
    <citation type="submission" date="2021-06" db="EMBL/GenBank/DDBJ databases">
        <title>Description of novel taxa of the family Lachnospiraceae.</title>
        <authorList>
            <person name="Chaplin A.V."/>
            <person name="Sokolova S.R."/>
            <person name="Pikina A.P."/>
            <person name="Korzhanova M."/>
            <person name="Belova V."/>
            <person name="Korostin D."/>
            <person name="Efimov B.A."/>
        </authorList>
    </citation>
    <scope>NUCLEOTIDE SEQUENCE</scope>
    <source>
        <strain evidence="14">ASD5720</strain>
    </source>
</reference>
<dbReference type="Gene3D" id="6.10.340.10">
    <property type="match status" value="1"/>
</dbReference>
<dbReference type="InterPro" id="IPR036097">
    <property type="entry name" value="HisK_dim/P_sf"/>
</dbReference>
<keyword evidence="8 11" id="KW-1133">Transmembrane helix</keyword>
<feature type="transmembrane region" description="Helical" evidence="11">
    <location>
        <begin position="150"/>
        <end position="171"/>
    </location>
</feature>
<evidence type="ECO:0000259" key="13">
    <source>
        <dbReference type="PROSITE" id="PS50885"/>
    </source>
</evidence>
<gene>
    <name evidence="14" type="ORF">KTH89_16240</name>
</gene>
<evidence type="ECO:0000256" key="6">
    <source>
        <dbReference type="ARBA" id="ARBA00022692"/>
    </source>
</evidence>
<evidence type="ECO:0000256" key="9">
    <source>
        <dbReference type="ARBA" id="ARBA00023012"/>
    </source>
</evidence>
<keyword evidence="10 11" id="KW-0472">Membrane</keyword>
<dbReference type="InterPro" id="IPR005467">
    <property type="entry name" value="His_kinase_dom"/>
</dbReference>
<dbReference type="Proteomes" id="UP000712157">
    <property type="component" value="Unassembled WGS sequence"/>
</dbReference>
<dbReference type="InterPro" id="IPR003594">
    <property type="entry name" value="HATPase_dom"/>
</dbReference>
<dbReference type="InterPro" id="IPR004358">
    <property type="entry name" value="Sig_transdc_His_kin-like_C"/>
</dbReference>
<evidence type="ECO:0000256" key="5">
    <source>
        <dbReference type="ARBA" id="ARBA00022679"/>
    </source>
</evidence>
<keyword evidence="5" id="KW-0808">Transferase</keyword>
<dbReference type="InterPro" id="IPR003660">
    <property type="entry name" value="HAMP_dom"/>
</dbReference>
<protein>
    <recommendedName>
        <fullName evidence="3">histidine kinase</fullName>
        <ecNumber evidence="3">2.7.13.3</ecNumber>
    </recommendedName>
</protein>
<comment type="catalytic activity">
    <reaction evidence="1">
        <text>ATP + protein L-histidine = ADP + protein N-phospho-L-histidine.</text>
        <dbReference type="EC" id="2.7.13.3"/>
    </reaction>
</comment>
<dbReference type="EC" id="2.7.13.3" evidence="3"/>
<dbReference type="PANTHER" id="PTHR45528">
    <property type="entry name" value="SENSOR HISTIDINE KINASE CPXA"/>
    <property type="match status" value="1"/>
</dbReference>
<evidence type="ECO:0000256" key="11">
    <source>
        <dbReference type="SAM" id="Phobius"/>
    </source>
</evidence>
<dbReference type="RefSeq" id="WP_238722390.1">
    <property type="nucleotide sequence ID" value="NZ_JAHQCW010000029.1"/>
</dbReference>
<keyword evidence="4" id="KW-0597">Phosphoprotein</keyword>
<dbReference type="InterPro" id="IPR036890">
    <property type="entry name" value="HATPase_C_sf"/>
</dbReference>
<evidence type="ECO:0000256" key="8">
    <source>
        <dbReference type="ARBA" id="ARBA00022989"/>
    </source>
</evidence>
<dbReference type="PROSITE" id="PS50885">
    <property type="entry name" value="HAMP"/>
    <property type="match status" value="1"/>
</dbReference>
<dbReference type="SMART" id="SM00387">
    <property type="entry name" value="HATPase_c"/>
    <property type="match status" value="1"/>
</dbReference>
<dbReference type="SMART" id="SM00388">
    <property type="entry name" value="HisKA"/>
    <property type="match status" value="1"/>
</dbReference>
<dbReference type="AlphaFoldDB" id="A0A949NFV1"/>
<proteinExistence type="predicted"/>
<comment type="caution">
    <text evidence="14">The sequence shown here is derived from an EMBL/GenBank/DDBJ whole genome shotgun (WGS) entry which is preliminary data.</text>
</comment>
<accession>A0A949NFV1</accession>
<dbReference type="InterPro" id="IPR050398">
    <property type="entry name" value="HssS/ArlS-like"/>
</dbReference>
<feature type="domain" description="HAMP" evidence="13">
    <location>
        <begin position="173"/>
        <end position="225"/>
    </location>
</feature>
<evidence type="ECO:0000256" key="10">
    <source>
        <dbReference type="ARBA" id="ARBA00023136"/>
    </source>
</evidence>
<name>A0A949NFV1_9FIRM</name>
<feature type="domain" description="Histidine kinase" evidence="12">
    <location>
        <begin position="240"/>
        <end position="455"/>
    </location>
</feature>
<dbReference type="Pfam" id="PF02518">
    <property type="entry name" value="HATPase_c"/>
    <property type="match status" value="1"/>
</dbReference>
<dbReference type="PROSITE" id="PS50109">
    <property type="entry name" value="HIS_KIN"/>
    <property type="match status" value="1"/>
</dbReference>
<organism evidence="14 15">
    <name type="scientific">Diplocloster agilis</name>
    <dbReference type="NCBI Taxonomy" id="2850323"/>
    <lineage>
        <taxon>Bacteria</taxon>
        <taxon>Bacillati</taxon>
        <taxon>Bacillota</taxon>
        <taxon>Clostridia</taxon>
        <taxon>Lachnospirales</taxon>
        <taxon>Lachnospiraceae</taxon>
        <taxon>Diplocloster</taxon>
    </lineage>
</organism>
<dbReference type="EMBL" id="JAHQCW010000029">
    <property type="protein sequence ID" value="MBU9738094.1"/>
    <property type="molecule type" value="Genomic_DNA"/>
</dbReference>
<feature type="transmembrane region" description="Helical" evidence="11">
    <location>
        <begin position="12"/>
        <end position="34"/>
    </location>
</feature>
<evidence type="ECO:0000259" key="12">
    <source>
        <dbReference type="PROSITE" id="PS50109"/>
    </source>
</evidence>
<comment type="subcellular location">
    <subcellularLocation>
        <location evidence="2">Membrane</location>
        <topology evidence="2">Multi-pass membrane protein</topology>
    </subcellularLocation>
</comment>
<dbReference type="GO" id="GO:0005886">
    <property type="term" value="C:plasma membrane"/>
    <property type="evidence" value="ECO:0007669"/>
    <property type="project" value="TreeGrafter"/>
</dbReference>